<dbReference type="Pfam" id="PF04883">
    <property type="entry name" value="HK97-gp10_like"/>
    <property type="match status" value="1"/>
</dbReference>
<name>I4A6D5_DESDJ</name>
<dbReference type="EMBL" id="CP003348">
    <property type="protein sequence ID" value="AFL99519.1"/>
    <property type="molecule type" value="Genomic_DNA"/>
</dbReference>
<dbReference type="eggNOG" id="ENOG5031HE4">
    <property type="taxonomic scope" value="Bacteria"/>
</dbReference>
<accession>I4A6D5</accession>
<protein>
    <recommendedName>
        <fullName evidence="3">HK97 gp10 family phage protein</fullName>
    </recommendedName>
</protein>
<dbReference type="STRING" id="756499.Desde_1087"/>
<dbReference type="AlphaFoldDB" id="I4A6D5"/>
<proteinExistence type="predicted"/>
<dbReference type="Proteomes" id="UP000006053">
    <property type="component" value="Chromosome"/>
</dbReference>
<keyword evidence="2" id="KW-1185">Reference proteome</keyword>
<evidence type="ECO:0000313" key="2">
    <source>
        <dbReference type="Proteomes" id="UP000006053"/>
    </source>
</evidence>
<gene>
    <name evidence="1" type="ordered locus">Desde_1087</name>
</gene>
<dbReference type="RefSeq" id="WP_014793011.1">
    <property type="nucleotide sequence ID" value="NC_018017.1"/>
</dbReference>
<reference evidence="1 2" key="2">
    <citation type="journal article" date="2015" name="J. Bacteriol.">
        <title>Genomic, proteomic, and biochemical analysis of the organohalide respiratory pathway in Desulfitobacterium dehalogenans.</title>
        <authorList>
            <person name="Kruse T."/>
            <person name="van de Pas B.A."/>
            <person name="Atteia A."/>
            <person name="Krab K."/>
            <person name="Hagen W.R."/>
            <person name="Goodwin L."/>
            <person name="Chain P."/>
            <person name="Boeren S."/>
            <person name="Maphosa F."/>
            <person name="Schraa G."/>
            <person name="de Vos W.M."/>
            <person name="van der Oost J."/>
            <person name="Smidt H."/>
            <person name="Stams A.J."/>
        </authorList>
    </citation>
    <scope>NUCLEOTIDE SEQUENCE [LARGE SCALE GENOMIC DNA]</scope>
    <source>
        <strain evidence="2">ATCC 51507 / DSM 9161 / JW/IU-DC1</strain>
    </source>
</reference>
<evidence type="ECO:0008006" key="3">
    <source>
        <dbReference type="Google" id="ProtNLM"/>
    </source>
</evidence>
<sequence>MAKWGSFKFDEIEKLAKTFQKALDERVIDRFMQEFLAEMAMRALRKIKKRTPVNSGDLRRKWEVGKVIRMGDAYVVEIFNPVEFASYVEYGFRAHWVPGHWEGNRFVYDKGAIKLSKEARAAYREKYGSTGMMVGKKNGWVQGRFMVTISMQEMEREMPKYLAKRQMELLEQIMNGRPPKKG</sequence>
<evidence type="ECO:0000313" key="1">
    <source>
        <dbReference type="EMBL" id="AFL99519.1"/>
    </source>
</evidence>
<reference evidence="2" key="1">
    <citation type="submission" date="2012-06" db="EMBL/GenBank/DDBJ databases">
        <title>Complete sequence of Desulfitobacterium dehalogenans ATCC 51507.</title>
        <authorList>
            <person name="Lucas S."/>
            <person name="Han J."/>
            <person name="Lapidus A."/>
            <person name="Cheng J.-F."/>
            <person name="Goodwin L."/>
            <person name="Pitluck S."/>
            <person name="Peters L."/>
            <person name="Ovchinnikova G."/>
            <person name="Teshima H."/>
            <person name="Detter J.C."/>
            <person name="Han C."/>
            <person name="Tapia R."/>
            <person name="Land M."/>
            <person name="Hauser L."/>
            <person name="Kyrpides N."/>
            <person name="Ivanova N."/>
            <person name="Pagani I."/>
            <person name="Kruse T."/>
            <person name="de Vos W.M."/>
            <person name="Smidt H."/>
            <person name="Woyke T."/>
        </authorList>
    </citation>
    <scope>NUCLEOTIDE SEQUENCE [LARGE SCALE GENOMIC DNA]</scope>
    <source>
        <strain evidence="2">ATCC 51507 / DSM 9161 / JW/IU-DC1</strain>
    </source>
</reference>
<dbReference type="HOGENOM" id="CLU_119007_0_0_9"/>
<dbReference type="OrthoDB" id="1850874at2"/>
<dbReference type="KEGG" id="ddh:Desde_1087"/>
<organism evidence="1 2">
    <name type="scientific">Desulfitobacterium dehalogenans (strain ATCC 51507 / DSM 9161 / JW/IU-DC1)</name>
    <dbReference type="NCBI Taxonomy" id="756499"/>
    <lineage>
        <taxon>Bacteria</taxon>
        <taxon>Bacillati</taxon>
        <taxon>Bacillota</taxon>
        <taxon>Clostridia</taxon>
        <taxon>Eubacteriales</taxon>
        <taxon>Desulfitobacteriaceae</taxon>
        <taxon>Desulfitobacterium</taxon>
    </lineage>
</organism>
<dbReference type="InterPro" id="IPR010064">
    <property type="entry name" value="HK97-gp10_tail"/>
</dbReference>